<sequence length="38" mass="4273">MGNSINERPNPSPYHPEEHLNCHIAHPSKNISPDNDIP</sequence>
<name>A0A0A8Z159_ARUDO</name>
<evidence type="ECO:0000313" key="2">
    <source>
        <dbReference type="EMBL" id="JAD32541.1"/>
    </source>
</evidence>
<feature type="region of interest" description="Disordered" evidence="1">
    <location>
        <begin position="1"/>
        <end position="38"/>
    </location>
</feature>
<dbReference type="AlphaFoldDB" id="A0A0A8Z159"/>
<reference evidence="2" key="2">
    <citation type="journal article" date="2015" name="Data Brief">
        <title>Shoot transcriptome of the giant reed, Arundo donax.</title>
        <authorList>
            <person name="Barrero R.A."/>
            <person name="Guerrero F.D."/>
            <person name="Moolhuijzen P."/>
            <person name="Goolsby J.A."/>
            <person name="Tidwell J."/>
            <person name="Bellgard S.E."/>
            <person name="Bellgard M.I."/>
        </authorList>
    </citation>
    <scope>NUCLEOTIDE SEQUENCE</scope>
    <source>
        <tissue evidence="2">Shoot tissue taken approximately 20 cm above the soil surface</tissue>
    </source>
</reference>
<reference evidence="2" key="1">
    <citation type="submission" date="2014-09" db="EMBL/GenBank/DDBJ databases">
        <authorList>
            <person name="Magalhaes I.L.F."/>
            <person name="Oliveira U."/>
            <person name="Santos F.R."/>
            <person name="Vidigal T.H.D.A."/>
            <person name="Brescovit A.D."/>
            <person name="Santos A.J."/>
        </authorList>
    </citation>
    <scope>NUCLEOTIDE SEQUENCE</scope>
    <source>
        <tissue evidence="2">Shoot tissue taken approximately 20 cm above the soil surface</tissue>
    </source>
</reference>
<accession>A0A0A8Z159</accession>
<protein>
    <submittedName>
        <fullName evidence="2">Uncharacterized protein</fullName>
    </submittedName>
</protein>
<dbReference type="EMBL" id="GBRH01265354">
    <property type="protein sequence ID" value="JAD32541.1"/>
    <property type="molecule type" value="Transcribed_RNA"/>
</dbReference>
<evidence type="ECO:0000256" key="1">
    <source>
        <dbReference type="SAM" id="MobiDB-lite"/>
    </source>
</evidence>
<feature type="compositionally biased region" description="Polar residues" evidence="1">
    <location>
        <begin position="29"/>
        <end position="38"/>
    </location>
</feature>
<organism evidence="2">
    <name type="scientific">Arundo donax</name>
    <name type="common">Giant reed</name>
    <name type="synonym">Donax arundinaceus</name>
    <dbReference type="NCBI Taxonomy" id="35708"/>
    <lineage>
        <taxon>Eukaryota</taxon>
        <taxon>Viridiplantae</taxon>
        <taxon>Streptophyta</taxon>
        <taxon>Embryophyta</taxon>
        <taxon>Tracheophyta</taxon>
        <taxon>Spermatophyta</taxon>
        <taxon>Magnoliopsida</taxon>
        <taxon>Liliopsida</taxon>
        <taxon>Poales</taxon>
        <taxon>Poaceae</taxon>
        <taxon>PACMAD clade</taxon>
        <taxon>Arundinoideae</taxon>
        <taxon>Arundineae</taxon>
        <taxon>Arundo</taxon>
    </lineage>
</organism>
<proteinExistence type="predicted"/>